<accession>A0A397IHB6</accession>
<reference evidence="3 4" key="1">
    <citation type="submission" date="2018-08" db="EMBL/GenBank/DDBJ databases">
        <title>Genome and evolution of the arbuscular mycorrhizal fungus Diversispora epigaea (formerly Glomus versiforme) and its bacterial endosymbionts.</title>
        <authorList>
            <person name="Sun X."/>
            <person name="Fei Z."/>
            <person name="Harrison M."/>
        </authorList>
    </citation>
    <scope>NUCLEOTIDE SEQUENCE [LARGE SCALE GENOMIC DNA]</scope>
    <source>
        <strain evidence="3 4">IT104</strain>
    </source>
</reference>
<name>A0A397IHB6_9GLOM</name>
<proteinExistence type="predicted"/>
<protein>
    <recommendedName>
        <fullName evidence="2">Cas12f1-like TNB domain-containing protein</fullName>
    </recommendedName>
</protein>
<evidence type="ECO:0000313" key="4">
    <source>
        <dbReference type="Proteomes" id="UP000266861"/>
    </source>
</evidence>
<dbReference type="OrthoDB" id="2438399at2759"/>
<evidence type="ECO:0000256" key="1">
    <source>
        <dbReference type="ARBA" id="ARBA00023125"/>
    </source>
</evidence>
<evidence type="ECO:0000259" key="2">
    <source>
        <dbReference type="Pfam" id="PF07282"/>
    </source>
</evidence>
<evidence type="ECO:0000313" key="3">
    <source>
        <dbReference type="EMBL" id="RHZ75215.1"/>
    </source>
</evidence>
<dbReference type="Proteomes" id="UP000266861">
    <property type="component" value="Unassembled WGS sequence"/>
</dbReference>
<dbReference type="Pfam" id="PF07282">
    <property type="entry name" value="Cas12f1-like_TNB"/>
    <property type="match status" value="1"/>
</dbReference>
<keyword evidence="1" id="KW-0238">DNA-binding</keyword>
<feature type="domain" description="Cas12f1-like TNB" evidence="2">
    <location>
        <begin position="38"/>
        <end position="71"/>
    </location>
</feature>
<dbReference type="InterPro" id="IPR010095">
    <property type="entry name" value="Cas12f1-like_TNB"/>
</dbReference>
<gene>
    <name evidence="3" type="ORF">Glove_216g120</name>
</gene>
<dbReference type="AlphaFoldDB" id="A0A397IHB6"/>
<dbReference type="EMBL" id="PQFF01000201">
    <property type="protein sequence ID" value="RHZ75215.1"/>
    <property type="molecule type" value="Genomic_DNA"/>
</dbReference>
<sequence length="113" mass="12807">MLKNCLALDLCDVLILHTTKVPAKKYKKEKLDDELGTLISKVEEFGKIVITSVSETYSSKTCSHCGSIKTIVVKNISITKHKLNQAYNPSEYAILKENLDFIFKLRKDNNNDD</sequence>
<organism evidence="3 4">
    <name type="scientific">Diversispora epigaea</name>
    <dbReference type="NCBI Taxonomy" id="1348612"/>
    <lineage>
        <taxon>Eukaryota</taxon>
        <taxon>Fungi</taxon>
        <taxon>Fungi incertae sedis</taxon>
        <taxon>Mucoromycota</taxon>
        <taxon>Glomeromycotina</taxon>
        <taxon>Glomeromycetes</taxon>
        <taxon>Diversisporales</taxon>
        <taxon>Diversisporaceae</taxon>
        <taxon>Diversispora</taxon>
    </lineage>
</organism>
<keyword evidence="4" id="KW-1185">Reference proteome</keyword>
<comment type="caution">
    <text evidence="3">The sequence shown here is derived from an EMBL/GenBank/DDBJ whole genome shotgun (WGS) entry which is preliminary data.</text>
</comment>